<name>A0A6N6N7Q4_9BACT</name>
<protein>
    <submittedName>
        <fullName evidence="3">NirD/YgiW/YdeI family stress tolerance protein</fullName>
    </submittedName>
</protein>
<evidence type="ECO:0000256" key="2">
    <source>
        <dbReference type="SAM" id="SignalP"/>
    </source>
</evidence>
<organism evidence="3 4">
    <name type="scientific">Pseudodesulfovibrio senegalensis</name>
    <dbReference type="NCBI Taxonomy" id="1721087"/>
    <lineage>
        <taxon>Bacteria</taxon>
        <taxon>Pseudomonadati</taxon>
        <taxon>Thermodesulfobacteriota</taxon>
        <taxon>Desulfovibrionia</taxon>
        <taxon>Desulfovibrionales</taxon>
        <taxon>Desulfovibrionaceae</taxon>
    </lineage>
</organism>
<dbReference type="Pfam" id="PF04076">
    <property type="entry name" value="BOF"/>
    <property type="match status" value="1"/>
</dbReference>
<keyword evidence="1 2" id="KW-0732">Signal</keyword>
<sequence length="115" mass="12278">MKRLSIIVLLMFAVVAVAAMADTDKSVASPVDTVAKAKKADLETRAVLDGKVVRKVADGEYVFSDGTGEIRLQVMNPAQLEMAMADSEATVHVVGHVAQDMMMTQVTADVISIQD</sequence>
<keyword evidence="4" id="KW-1185">Reference proteome</keyword>
<dbReference type="RefSeq" id="WP_151149760.1">
    <property type="nucleotide sequence ID" value="NZ_WAIE01000001.1"/>
</dbReference>
<dbReference type="NCBIfam" id="NF033674">
    <property type="entry name" value="stress_OB_fold"/>
    <property type="match status" value="1"/>
</dbReference>
<gene>
    <name evidence="3" type="ORF">F8A88_03790</name>
</gene>
<dbReference type="SUPFAM" id="SSF101756">
    <property type="entry name" value="Hypothetical protein YgiW"/>
    <property type="match status" value="1"/>
</dbReference>
<evidence type="ECO:0000313" key="3">
    <source>
        <dbReference type="EMBL" id="KAB1443389.1"/>
    </source>
</evidence>
<evidence type="ECO:0000256" key="1">
    <source>
        <dbReference type="ARBA" id="ARBA00022729"/>
    </source>
</evidence>
<accession>A0A6N6N7Q4</accession>
<dbReference type="EMBL" id="WAIE01000001">
    <property type="protein sequence ID" value="KAB1443389.1"/>
    <property type="molecule type" value="Genomic_DNA"/>
</dbReference>
<feature type="chain" id="PRO_5026940904" evidence="2">
    <location>
        <begin position="22"/>
        <end position="115"/>
    </location>
</feature>
<reference evidence="3 4" key="1">
    <citation type="journal article" date="2017" name="Int. J. Syst. Evol. Microbiol.">
        <title>Desulfovibrio senegalensis sp. nov., a mesophilic sulfate reducer isolated from marine sediment.</title>
        <authorList>
            <person name="Thioye A."/>
            <person name="Gam Z.B.A."/>
            <person name="Mbengue M."/>
            <person name="Cayol J.L."/>
            <person name="Joseph-Bartoli M."/>
            <person name="Toure-Kane C."/>
            <person name="Labat M."/>
        </authorList>
    </citation>
    <scope>NUCLEOTIDE SEQUENCE [LARGE SCALE GENOMIC DNA]</scope>
    <source>
        <strain evidence="3 4">DSM 101509</strain>
    </source>
</reference>
<dbReference type="InterPro" id="IPR036700">
    <property type="entry name" value="BOBF_sf"/>
</dbReference>
<proteinExistence type="predicted"/>
<dbReference type="Proteomes" id="UP000438699">
    <property type="component" value="Unassembled WGS sequence"/>
</dbReference>
<dbReference type="AlphaFoldDB" id="A0A6N6N7Q4"/>
<evidence type="ECO:0000313" key="4">
    <source>
        <dbReference type="Proteomes" id="UP000438699"/>
    </source>
</evidence>
<dbReference type="OrthoDB" id="6650354at2"/>
<comment type="caution">
    <text evidence="3">The sequence shown here is derived from an EMBL/GenBank/DDBJ whole genome shotgun (WGS) entry which is preliminary data.</text>
</comment>
<dbReference type="InterPro" id="IPR005220">
    <property type="entry name" value="CarO-like"/>
</dbReference>
<dbReference type="Gene3D" id="2.40.50.200">
    <property type="entry name" value="Bacterial OB-fold"/>
    <property type="match status" value="1"/>
</dbReference>
<feature type="signal peptide" evidence="2">
    <location>
        <begin position="1"/>
        <end position="21"/>
    </location>
</feature>